<evidence type="ECO:0000256" key="6">
    <source>
        <dbReference type="SAM" id="Phobius"/>
    </source>
</evidence>
<feature type="transmembrane region" description="Helical" evidence="6">
    <location>
        <begin position="6"/>
        <end position="23"/>
    </location>
</feature>
<dbReference type="Pfam" id="PF07947">
    <property type="entry name" value="YhhN"/>
    <property type="match status" value="1"/>
</dbReference>
<feature type="transmembrane region" description="Helical" evidence="6">
    <location>
        <begin position="74"/>
        <end position="94"/>
    </location>
</feature>
<feature type="transmembrane region" description="Helical" evidence="6">
    <location>
        <begin position="133"/>
        <end position="152"/>
    </location>
</feature>
<reference evidence="7 8" key="1">
    <citation type="submission" date="2020-06" db="EMBL/GenBank/DDBJ databases">
        <title>Genome sequence of Rhizobium sp strain ADMK78.</title>
        <authorList>
            <person name="Rahi P."/>
        </authorList>
    </citation>
    <scope>NUCLEOTIDE SEQUENCE [LARGE SCALE GENOMIC DNA]</scope>
    <source>
        <strain evidence="7 8">ADMK78</strain>
    </source>
</reference>
<dbReference type="PANTHER" id="PTHR31885">
    <property type="entry name" value="GH04784P"/>
    <property type="match status" value="1"/>
</dbReference>
<sequence length="212" mass="23131">MSATTILALSITGGVSYFLVLSRPRSHMRAAWKTLPVLLLALYVLLLGQSPLLVAALLFGALGDAFLAYDGKPAFLRGLVAFLFGHFCYAALLYPQSDLSLFIEEWWRPATGLFLAAFTLAILAHIWRPAGSAAPALALYVLVFFAVALFSLSVRNPLVFVGMALFIVSDIILVLRKFTLPDTPALHMIASNLVWATYYPGQLLLAWSLSNP</sequence>
<comment type="similarity">
    <text evidence="2">Belongs to the TMEM86 family.</text>
</comment>
<dbReference type="Proteomes" id="UP000308530">
    <property type="component" value="Chromosome"/>
</dbReference>
<evidence type="ECO:0000313" key="8">
    <source>
        <dbReference type="Proteomes" id="UP000308530"/>
    </source>
</evidence>
<evidence type="ECO:0000256" key="1">
    <source>
        <dbReference type="ARBA" id="ARBA00004141"/>
    </source>
</evidence>
<protein>
    <submittedName>
        <fullName evidence="7">Lysoplasmalogenase</fullName>
    </submittedName>
</protein>
<dbReference type="EMBL" id="CP058350">
    <property type="protein sequence ID" value="QLF68593.1"/>
    <property type="molecule type" value="Genomic_DNA"/>
</dbReference>
<keyword evidence="3 6" id="KW-0812">Transmembrane</keyword>
<keyword evidence="5 6" id="KW-0472">Membrane</keyword>
<comment type="subcellular location">
    <subcellularLocation>
        <location evidence="1">Membrane</location>
        <topology evidence="1">Multi-pass membrane protein</topology>
    </subcellularLocation>
</comment>
<dbReference type="InterPro" id="IPR012506">
    <property type="entry name" value="TMEM86B-like"/>
</dbReference>
<organism evidence="7 8">
    <name type="scientific">Peteryoungia desertarenae</name>
    <dbReference type="NCBI Taxonomy" id="1813451"/>
    <lineage>
        <taxon>Bacteria</taxon>
        <taxon>Pseudomonadati</taxon>
        <taxon>Pseudomonadota</taxon>
        <taxon>Alphaproteobacteria</taxon>
        <taxon>Hyphomicrobiales</taxon>
        <taxon>Rhizobiaceae</taxon>
        <taxon>Peteryoungia</taxon>
    </lineage>
</organism>
<evidence type="ECO:0000256" key="5">
    <source>
        <dbReference type="ARBA" id="ARBA00023136"/>
    </source>
</evidence>
<dbReference type="RefSeq" id="WP_138287316.1">
    <property type="nucleotide sequence ID" value="NZ_CP058350.1"/>
</dbReference>
<name>A0ABX6QJ59_9HYPH</name>
<gene>
    <name evidence="7" type="ORF">FE840_002965</name>
</gene>
<evidence type="ECO:0000313" key="7">
    <source>
        <dbReference type="EMBL" id="QLF68593.1"/>
    </source>
</evidence>
<feature type="transmembrane region" description="Helical" evidence="6">
    <location>
        <begin position="35"/>
        <end position="62"/>
    </location>
</feature>
<feature type="transmembrane region" description="Helical" evidence="6">
    <location>
        <begin position="185"/>
        <end position="207"/>
    </location>
</feature>
<evidence type="ECO:0000256" key="4">
    <source>
        <dbReference type="ARBA" id="ARBA00022989"/>
    </source>
</evidence>
<proteinExistence type="inferred from homology"/>
<dbReference type="PANTHER" id="PTHR31885:SF6">
    <property type="entry name" value="GH04784P"/>
    <property type="match status" value="1"/>
</dbReference>
<evidence type="ECO:0000256" key="3">
    <source>
        <dbReference type="ARBA" id="ARBA00022692"/>
    </source>
</evidence>
<accession>A0ABX6QJ59</accession>
<keyword evidence="4 6" id="KW-1133">Transmembrane helix</keyword>
<evidence type="ECO:0000256" key="2">
    <source>
        <dbReference type="ARBA" id="ARBA00007375"/>
    </source>
</evidence>
<feature type="transmembrane region" description="Helical" evidence="6">
    <location>
        <begin position="159"/>
        <end position="179"/>
    </location>
</feature>
<feature type="transmembrane region" description="Helical" evidence="6">
    <location>
        <begin position="106"/>
        <end position="127"/>
    </location>
</feature>
<keyword evidence="8" id="KW-1185">Reference proteome</keyword>